<protein>
    <submittedName>
        <fullName evidence="2">Myosin heavy chain</fullName>
    </submittedName>
</protein>
<feature type="region of interest" description="Disordered" evidence="1">
    <location>
        <begin position="37"/>
        <end position="65"/>
    </location>
</feature>
<dbReference type="WBParaSite" id="TTAC_0000500201-mRNA-1">
    <property type="protein sequence ID" value="TTAC_0000500201-mRNA-1"/>
    <property type="gene ID" value="TTAC_0000500201"/>
</dbReference>
<dbReference type="STRING" id="6205.A0A0R3WW62"/>
<dbReference type="AlphaFoldDB" id="A0A0R3WW62"/>
<accession>A0A0R3WW62</accession>
<proteinExistence type="predicted"/>
<evidence type="ECO:0000313" key="2">
    <source>
        <dbReference type="WBParaSite" id="TTAC_0000500201-mRNA-1"/>
    </source>
</evidence>
<evidence type="ECO:0000256" key="1">
    <source>
        <dbReference type="SAM" id="MobiDB-lite"/>
    </source>
</evidence>
<organism evidence="2">
    <name type="scientific">Hydatigena taeniaeformis</name>
    <name type="common">Feline tapeworm</name>
    <name type="synonym">Taenia taeniaeformis</name>
    <dbReference type="NCBI Taxonomy" id="6205"/>
    <lineage>
        <taxon>Eukaryota</taxon>
        <taxon>Metazoa</taxon>
        <taxon>Spiralia</taxon>
        <taxon>Lophotrochozoa</taxon>
        <taxon>Platyhelminthes</taxon>
        <taxon>Cestoda</taxon>
        <taxon>Eucestoda</taxon>
        <taxon>Cyclophyllidea</taxon>
        <taxon>Taeniidae</taxon>
        <taxon>Hydatigera</taxon>
    </lineage>
</organism>
<sequence>LANQQAECAALSAKHRHLENLVRELRRDNTELREQIARVNDEAEDENSLAESDKHTRAQSLQVSQ</sequence>
<reference evidence="2" key="1">
    <citation type="submission" date="2017-02" db="UniProtKB">
        <authorList>
            <consortium name="WormBaseParasite"/>
        </authorList>
    </citation>
    <scope>IDENTIFICATION</scope>
</reference>
<name>A0A0R3WW62_HYDTA</name>